<dbReference type="InterPro" id="IPR051396">
    <property type="entry name" value="Bact_Antivir_Def_Nuclease"/>
</dbReference>
<dbReference type="Proteomes" id="UP000343317">
    <property type="component" value="Unassembled WGS sequence"/>
</dbReference>
<keyword evidence="4" id="KW-1185">Reference proteome</keyword>
<dbReference type="CDD" id="cd00267">
    <property type="entry name" value="ABC_ATPase"/>
    <property type="match status" value="1"/>
</dbReference>
<sequence>MELIELKIESFKKIEEVTVPLSDVNILVGPNGCGKSSIVQAVHLASCVMRQADRVAADKTATVAVDDLDYLPTDDYKTLGHGANWGNKDGTPSSTVTLKFRKPADEIVEANCRLRSARNAGISITGSVAPDLLPLLRGKSKFFSAYIPGISGIPNKEERKSKKVILKSCSFGDSNVILRNALLLLKESSELNIPLIQKWIENIIGPIEIHVEHDNDSDLHIHCSVSVGGSTKPLELVGTGYLQLIQIFCYVLLFQPGVLLIDEPDIHLHPHVQERLAGVLAELARERGIKILLTTHSPFIVRGAPPGTNVCWLQDGKIESKDRMLVETALGWGAFGKRLIIVSEDTNTALLKKIVAQWPEIDRSVAFYPGNGYKSVPSPAQAKELAETLGQKFKILVHRDRDSLTDAEVRELVQTYAAEGVGLWLPTESDVEAYFCQPEFLEVFLGCTQQEASDYITDTLTQHAVPLRQQFDSQRAAHNQEFHAAGGGQTNEEIWGALQARPLKGGKGKFVFKQLKNKVPAGAFSENKILAGAIGGLMAIDLKHSIEQLLQA</sequence>
<feature type="domain" description="ATPase AAA-type core" evidence="2">
    <location>
        <begin position="233"/>
        <end position="301"/>
    </location>
</feature>
<dbReference type="PANTHER" id="PTHR43581">
    <property type="entry name" value="ATP/GTP PHOSPHATASE"/>
    <property type="match status" value="1"/>
</dbReference>
<dbReference type="SUPFAM" id="SSF52540">
    <property type="entry name" value="P-loop containing nucleoside triphosphate hydrolases"/>
    <property type="match status" value="1"/>
</dbReference>
<evidence type="ECO:0000259" key="1">
    <source>
        <dbReference type="Pfam" id="PF13175"/>
    </source>
</evidence>
<protein>
    <submittedName>
        <fullName evidence="3">DNA replication and repair protein RecF</fullName>
    </submittedName>
</protein>
<evidence type="ECO:0000313" key="4">
    <source>
        <dbReference type="Proteomes" id="UP000343317"/>
    </source>
</evidence>
<dbReference type="GO" id="GO:0005524">
    <property type="term" value="F:ATP binding"/>
    <property type="evidence" value="ECO:0007669"/>
    <property type="project" value="InterPro"/>
</dbReference>
<dbReference type="PANTHER" id="PTHR43581:SF4">
    <property type="entry name" value="ATP_GTP PHOSPHATASE"/>
    <property type="match status" value="1"/>
</dbReference>
<name>A0A5E4WZ45_9BURK</name>
<gene>
    <name evidence="3" type="primary">recF</name>
    <name evidence="3" type="ORF">PHO31112_03521</name>
</gene>
<dbReference type="InterPro" id="IPR027417">
    <property type="entry name" value="P-loop_NTPase"/>
</dbReference>
<dbReference type="InterPro" id="IPR003959">
    <property type="entry name" value="ATPase_AAA_core"/>
</dbReference>
<dbReference type="AlphaFoldDB" id="A0A5E4WZ45"/>
<accession>A0A5E4WZ45</accession>
<dbReference type="InterPro" id="IPR041685">
    <property type="entry name" value="AAA_GajA/Old/RecF-like"/>
</dbReference>
<dbReference type="RefSeq" id="WP_150621620.1">
    <property type="nucleotide sequence ID" value="NZ_CABPSM010000010.1"/>
</dbReference>
<dbReference type="Gene3D" id="3.40.50.300">
    <property type="entry name" value="P-loop containing nucleotide triphosphate hydrolases"/>
    <property type="match status" value="2"/>
</dbReference>
<evidence type="ECO:0000259" key="2">
    <source>
        <dbReference type="Pfam" id="PF13304"/>
    </source>
</evidence>
<feature type="domain" description="Endonuclease GajA/Old nuclease/RecF-like AAA" evidence="1">
    <location>
        <begin position="1"/>
        <end position="42"/>
    </location>
</feature>
<proteinExistence type="predicted"/>
<dbReference type="Pfam" id="PF13304">
    <property type="entry name" value="AAA_21"/>
    <property type="match status" value="1"/>
</dbReference>
<dbReference type="GO" id="GO:0016887">
    <property type="term" value="F:ATP hydrolysis activity"/>
    <property type="evidence" value="ECO:0007669"/>
    <property type="project" value="InterPro"/>
</dbReference>
<organism evidence="3 4">
    <name type="scientific">Pandoraea horticolens</name>
    <dbReference type="NCBI Taxonomy" id="2508298"/>
    <lineage>
        <taxon>Bacteria</taxon>
        <taxon>Pseudomonadati</taxon>
        <taxon>Pseudomonadota</taxon>
        <taxon>Betaproteobacteria</taxon>
        <taxon>Burkholderiales</taxon>
        <taxon>Burkholderiaceae</taxon>
        <taxon>Pandoraea</taxon>
    </lineage>
</organism>
<dbReference type="Pfam" id="PF13175">
    <property type="entry name" value="AAA_15"/>
    <property type="match status" value="1"/>
</dbReference>
<evidence type="ECO:0000313" key="3">
    <source>
        <dbReference type="EMBL" id="VVE28695.1"/>
    </source>
</evidence>
<dbReference type="EMBL" id="CABPSM010000010">
    <property type="protein sequence ID" value="VVE28695.1"/>
    <property type="molecule type" value="Genomic_DNA"/>
</dbReference>
<reference evidence="3 4" key="1">
    <citation type="submission" date="2019-08" db="EMBL/GenBank/DDBJ databases">
        <authorList>
            <person name="Peeters C."/>
        </authorList>
    </citation>
    <scope>NUCLEOTIDE SEQUENCE [LARGE SCALE GENOMIC DNA]</scope>
    <source>
        <strain evidence="3 4">LMG 31112</strain>
    </source>
</reference>